<reference evidence="2" key="1">
    <citation type="submission" date="2016-11" db="EMBL/GenBank/DDBJ databases">
        <authorList>
            <person name="Varghese N."/>
            <person name="Submissions S."/>
        </authorList>
    </citation>
    <scope>NUCLEOTIDE SEQUENCE [LARGE SCALE GENOMIC DNA]</scope>
    <source>
        <strain evidence="2">DSM 27619</strain>
    </source>
</reference>
<proteinExistence type="predicted"/>
<organism evidence="1 2">
    <name type="scientific">Chryseobacterium arachidis</name>
    <dbReference type="NCBI Taxonomy" id="1416778"/>
    <lineage>
        <taxon>Bacteria</taxon>
        <taxon>Pseudomonadati</taxon>
        <taxon>Bacteroidota</taxon>
        <taxon>Flavobacteriia</taxon>
        <taxon>Flavobacteriales</taxon>
        <taxon>Weeksellaceae</taxon>
        <taxon>Chryseobacterium group</taxon>
        <taxon>Chryseobacterium</taxon>
    </lineage>
</organism>
<name>A0A1M4XPZ0_9FLAO</name>
<sequence>MISNLKLDFLWLPNPYKWLGKIDPFQQQWAPEYAKCKEYLKICSTDELIKFYIICYKDHYPKNYWFGWLSNGEASDHIQIINNYSVVDGKYFIRKDILTLKEQSKKDKDGYSYTSDRIFNFKKNIDVSKIIENELEGKTYQKTDNGSITRYTLNNSPIDFIEITGNSFRLKVNDKYHIHMR</sequence>
<dbReference type="EMBL" id="FQUT01000002">
    <property type="protein sequence ID" value="SHE95436.1"/>
    <property type="molecule type" value="Genomic_DNA"/>
</dbReference>
<dbReference type="AlphaFoldDB" id="A0A1M4XPZ0"/>
<gene>
    <name evidence="1" type="ORF">SAMN05443633_102388</name>
</gene>
<evidence type="ECO:0000313" key="1">
    <source>
        <dbReference type="EMBL" id="SHE95436.1"/>
    </source>
</evidence>
<dbReference type="OrthoDB" id="1436365at2"/>
<protein>
    <submittedName>
        <fullName evidence="1">Uncharacterized protein</fullName>
    </submittedName>
</protein>
<dbReference type="RefSeq" id="WP_072953844.1">
    <property type="nucleotide sequence ID" value="NZ_FQUT01000002.1"/>
</dbReference>
<dbReference type="Proteomes" id="UP000184518">
    <property type="component" value="Unassembled WGS sequence"/>
</dbReference>
<evidence type="ECO:0000313" key="2">
    <source>
        <dbReference type="Proteomes" id="UP000184518"/>
    </source>
</evidence>
<keyword evidence="2" id="KW-1185">Reference proteome</keyword>
<accession>A0A1M4XPZ0</accession>
<dbReference type="STRING" id="1416778.SAMN05443633_102388"/>